<dbReference type="InterPro" id="IPR046960">
    <property type="entry name" value="PPR_At4g14850-like_plant"/>
</dbReference>
<sequence length="588" mass="66473">MSIIRRSSSSSSSYLPSSPIKFLNHRHHHQTSSPSFLSIETLFKKCKTLRNLQQIHARIIQKGLEQDNFLISQFVCLCNSFSNITYAFSVFNRVSQPNLCLWNSIIKGHCEKSSLSNTISIFNRMKQSDMVPDTYTFPPLIKSCSKGLALREGKILHGLVVRYGVEADIFVRTSLIDLYGKCGEIKFARMLFEEMSERNEYSWTAMIVGYANFGDLGSARKLFDEIPCRNIASWNAMIDGYVKFRDFRSARELFEQMPKKNVVAYTSLIVGYAEVGDMATARFLFDQMPDRDIVVWSALISGYVQNGRPHEAVKIFFMMLGENIKPDEFIMVGLMSACSQVRNLELAKWIDSYLTRISIDIRRVHVAAALIHMNAECGNMERATSLFEGMPKKDLISYCSMIHGLSIHGAGAQAVCLFDRMVAEGVTPDDVAFTVILAACSHSGLVEEGHRYFNSMKNDYSIVPSPDHFACMIHLLGRAGKLQEACELIKSMPEEPHAGAWGALLGACKLHSNVKLGEIVALKLFEIEPQNPGNYVSLSNIYAAIDRWYDVSEVRRRMKEKQLRKLPGCSWIDDGFFPFEQNQEHTNL</sequence>
<comment type="caution">
    <text evidence="4">The sequence shown here is derived from an EMBL/GenBank/DDBJ whole genome shotgun (WGS) entry which is preliminary data.</text>
</comment>
<dbReference type="EMBL" id="MVGT01002634">
    <property type="protein sequence ID" value="OVA07096.1"/>
    <property type="molecule type" value="Genomic_DNA"/>
</dbReference>
<evidence type="ECO:0000256" key="3">
    <source>
        <dbReference type="PROSITE-ProRule" id="PRU00708"/>
    </source>
</evidence>
<dbReference type="GO" id="GO:0009451">
    <property type="term" value="P:RNA modification"/>
    <property type="evidence" value="ECO:0007669"/>
    <property type="project" value="InterPro"/>
</dbReference>
<comment type="similarity">
    <text evidence="2">Belongs to the PPR family. PCMP-E subfamily.</text>
</comment>
<dbReference type="PANTHER" id="PTHR47926">
    <property type="entry name" value="PENTATRICOPEPTIDE REPEAT-CONTAINING PROTEIN"/>
    <property type="match status" value="1"/>
</dbReference>
<dbReference type="InterPro" id="IPR046848">
    <property type="entry name" value="E_motif"/>
</dbReference>
<dbReference type="GO" id="GO:0003723">
    <property type="term" value="F:RNA binding"/>
    <property type="evidence" value="ECO:0007669"/>
    <property type="project" value="InterPro"/>
</dbReference>
<feature type="repeat" description="PPR" evidence="3">
    <location>
        <begin position="292"/>
        <end position="326"/>
    </location>
</feature>
<name>A0A200Q9A9_MACCD</name>
<dbReference type="InParanoid" id="A0A200Q9A9"/>
<organism evidence="4 5">
    <name type="scientific">Macleaya cordata</name>
    <name type="common">Five-seeded plume-poppy</name>
    <name type="synonym">Bocconia cordata</name>
    <dbReference type="NCBI Taxonomy" id="56857"/>
    <lineage>
        <taxon>Eukaryota</taxon>
        <taxon>Viridiplantae</taxon>
        <taxon>Streptophyta</taxon>
        <taxon>Embryophyta</taxon>
        <taxon>Tracheophyta</taxon>
        <taxon>Spermatophyta</taxon>
        <taxon>Magnoliopsida</taxon>
        <taxon>Ranunculales</taxon>
        <taxon>Papaveraceae</taxon>
        <taxon>Papaveroideae</taxon>
        <taxon>Macleaya</taxon>
    </lineage>
</organism>
<dbReference type="OMA" id="WVDSYVS"/>
<dbReference type="PROSITE" id="PS51375">
    <property type="entry name" value="PPR"/>
    <property type="match status" value="5"/>
</dbReference>
<dbReference type="Pfam" id="PF20431">
    <property type="entry name" value="E_motif"/>
    <property type="match status" value="1"/>
</dbReference>
<dbReference type="FunFam" id="1.25.40.10:FF:001156">
    <property type="entry name" value="Pentatricopeptide repeat-containing protein At5g61800"/>
    <property type="match status" value="1"/>
</dbReference>
<feature type="repeat" description="PPR" evidence="3">
    <location>
        <begin position="230"/>
        <end position="264"/>
    </location>
</feature>
<evidence type="ECO:0000256" key="1">
    <source>
        <dbReference type="ARBA" id="ARBA00022737"/>
    </source>
</evidence>
<feature type="repeat" description="PPR" evidence="3">
    <location>
        <begin position="98"/>
        <end position="132"/>
    </location>
</feature>
<dbReference type="PANTHER" id="PTHR47926:SF467">
    <property type="entry name" value="REPEAT-CONTAINING PROTEIN, PUTATIVE-RELATED"/>
    <property type="match status" value="1"/>
</dbReference>
<evidence type="ECO:0000313" key="4">
    <source>
        <dbReference type="EMBL" id="OVA07096.1"/>
    </source>
</evidence>
<dbReference type="InterPro" id="IPR011990">
    <property type="entry name" value="TPR-like_helical_dom_sf"/>
</dbReference>
<feature type="repeat" description="PPR" evidence="3">
    <location>
        <begin position="168"/>
        <end position="202"/>
    </location>
</feature>
<keyword evidence="5" id="KW-1185">Reference proteome</keyword>
<dbReference type="FunFam" id="1.25.40.10:FF:000470">
    <property type="entry name" value="Pentatricopeptide repeat-containing protein At5g66520"/>
    <property type="match status" value="1"/>
</dbReference>
<proteinExistence type="inferred from homology"/>
<evidence type="ECO:0000256" key="2">
    <source>
        <dbReference type="ARBA" id="ARBA00061659"/>
    </source>
</evidence>
<reference evidence="4 5" key="1">
    <citation type="journal article" date="2017" name="Mol. Plant">
        <title>The Genome of Medicinal Plant Macleaya cordata Provides New Insights into Benzylisoquinoline Alkaloids Metabolism.</title>
        <authorList>
            <person name="Liu X."/>
            <person name="Liu Y."/>
            <person name="Huang P."/>
            <person name="Ma Y."/>
            <person name="Qing Z."/>
            <person name="Tang Q."/>
            <person name="Cao H."/>
            <person name="Cheng P."/>
            <person name="Zheng Y."/>
            <person name="Yuan Z."/>
            <person name="Zhou Y."/>
            <person name="Liu J."/>
            <person name="Tang Z."/>
            <person name="Zhuo Y."/>
            <person name="Zhang Y."/>
            <person name="Yu L."/>
            <person name="Huang J."/>
            <person name="Yang P."/>
            <person name="Peng Q."/>
            <person name="Zhang J."/>
            <person name="Jiang W."/>
            <person name="Zhang Z."/>
            <person name="Lin K."/>
            <person name="Ro D.K."/>
            <person name="Chen X."/>
            <person name="Xiong X."/>
            <person name="Shang Y."/>
            <person name="Huang S."/>
            <person name="Zeng J."/>
        </authorList>
    </citation>
    <scope>NUCLEOTIDE SEQUENCE [LARGE SCALE GENOMIC DNA]</scope>
    <source>
        <strain evidence="5">cv. BLH2017</strain>
        <tissue evidence="4">Root</tissue>
    </source>
</reference>
<dbReference type="Gene3D" id="1.25.40.10">
    <property type="entry name" value="Tetratricopeptide repeat domain"/>
    <property type="match status" value="4"/>
</dbReference>
<dbReference type="InterPro" id="IPR002885">
    <property type="entry name" value="PPR_rpt"/>
</dbReference>
<gene>
    <name evidence="4" type="ORF">BVC80_1289g10</name>
</gene>
<dbReference type="FunFam" id="1.25.40.10:FF:000334">
    <property type="entry name" value="Pentatricopeptide repeat-containing protein"/>
    <property type="match status" value="1"/>
</dbReference>
<dbReference type="OrthoDB" id="185373at2759"/>
<dbReference type="Pfam" id="PF01535">
    <property type="entry name" value="PPR"/>
    <property type="match status" value="4"/>
</dbReference>
<accession>A0A200Q9A9</accession>
<dbReference type="Pfam" id="PF13041">
    <property type="entry name" value="PPR_2"/>
    <property type="match status" value="3"/>
</dbReference>
<dbReference type="Proteomes" id="UP000195402">
    <property type="component" value="Unassembled WGS sequence"/>
</dbReference>
<dbReference type="AlphaFoldDB" id="A0A200Q9A9"/>
<protein>
    <submittedName>
        <fullName evidence="4">Pentatricopeptide repeat</fullName>
    </submittedName>
</protein>
<evidence type="ECO:0000313" key="5">
    <source>
        <dbReference type="Proteomes" id="UP000195402"/>
    </source>
</evidence>
<keyword evidence="1" id="KW-0677">Repeat</keyword>
<dbReference type="NCBIfam" id="TIGR00756">
    <property type="entry name" value="PPR"/>
    <property type="match status" value="8"/>
</dbReference>
<feature type="repeat" description="PPR" evidence="3">
    <location>
        <begin position="394"/>
        <end position="428"/>
    </location>
</feature>
<dbReference type="FunCoup" id="A0A200Q9A9">
    <property type="interactions" value="822"/>
</dbReference>